<evidence type="ECO:0000256" key="1">
    <source>
        <dbReference type="SAM" id="MobiDB-lite"/>
    </source>
</evidence>
<dbReference type="AlphaFoldDB" id="A0A5C3NS32"/>
<evidence type="ECO:0000313" key="2">
    <source>
        <dbReference type="EMBL" id="TFK80346.1"/>
    </source>
</evidence>
<proteinExistence type="predicted"/>
<dbReference type="Proteomes" id="UP000308197">
    <property type="component" value="Unassembled WGS sequence"/>
</dbReference>
<gene>
    <name evidence="2" type="ORF">K466DRAFT_605421</name>
</gene>
<reference evidence="2 3" key="1">
    <citation type="journal article" date="2019" name="Nat. Ecol. Evol.">
        <title>Megaphylogeny resolves global patterns of mushroom evolution.</title>
        <authorList>
            <person name="Varga T."/>
            <person name="Krizsan K."/>
            <person name="Foldi C."/>
            <person name="Dima B."/>
            <person name="Sanchez-Garcia M."/>
            <person name="Sanchez-Ramirez S."/>
            <person name="Szollosi G.J."/>
            <person name="Szarkandi J.G."/>
            <person name="Papp V."/>
            <person name="Albert L."/>
            <person name="Andreopoulos W."/>
            <person name="Angelini C."/>
            <person name="Antonin V."/>
            <person name="Barry K.W."/>
            <person name="Bougher N.L."/>
            <person name="Buchanan P."/>
            <person name="Buyck B."/>
            <person name="Bense V."/>
            <person name="Catcheside P."/>
            <person name="Chovatia M."/>
            <person name="Cooper J."/>
            <person name="Damon W."/>
            <person name="Desjardin D."/>
            <person name="Finy P."/>
            <person name="Geml J."/>
            <person name="Haridas S."/>
            <person name="Hughes K."/>
            <person name="Justo A."/>
            <person name="Karasinski D."/>
            <person name="Kautmanova I."/>
            <person name="Kiss B."/>
            <person name="Kocsube S."/>
            <person name="Kotiranta H."/>
            <person name="LaButti K.M."/>
            <person name="Lechner B.E."/>
            <person name="Liimatainen K."/>
            <person name="Lipzen A."/>
            <person name="Lukacs Z."/>
            <person name="Mihaltcheva S."/>
            <person name="Morgado L.N."/>
            <person name="Niskanen T."/>
            <person name="Noordeloos M.E."/>
            <person name="Ohm R.A."/>
            <person name="Ortiz-Santana B."/>
            <person name="Ovrebo C."/>
            <person name="Racz N."/>
            <person name="Riley R."/>
            <person name="Savchenko A."/>
            <person name="Shiryaev A."/>
            <person name="Soop K."/>
            <person name="Spirin V."/>
            <person name="Szebenyi C."/>
            <person name="Tomsovsky M."/>
            <person name="Tulloss R.E."/>
            <person name="Uehling J."/>
            <person name="Grigoriev I.V."/>
            <person name="Vagvolgyi C."/>
            <person name="Papp T."/>
            <person name="Martin F.M."/>
            <person name="Miettinen O."/>
            <person name="Hibbett D.S."/>
            <person name="Nagy L.G."/>
        </authorList>
    </citation>
    <scope>NUCLEOTIDE SEQUENCE [LARGE SCALE GENOMIC DNA]</scope>
    <source>
        <strain evidence="2 3">HHB13444</strain>
    </source>
</reference>
<evidence type="ECO:0000313" key="3">
    <source>
        <dbReference type="Proteomes" id="UP000308197"/>
    </source>
</evidence>
<feature type="compositionally biased region" description="Acidic residues" evidence="1">
    <location>
        <begin position="430"/>
        <end position="448"/>
    </location>
</feature>
<name>A0A5C3NS32_9APHY</name>
<keyword evidence="3" id="KW-1185">Reference proteome</keyword>
<protein>
    <submittedName>
        <fullName evidence="2">Uncharacterized protein</fullName>
    </submittedName>
</protein>
<accession>A0A5C3NS32</accession>
<dbReference type="InParanoid" id="A0A5C3NS32"/>
<feature type="region of interest" description="Disordered" evidence="1">
    <location>
        <begin position="419"/>
        <end position="448"/>
    </location>
</feature>
<sequence length="472" mass="52306">MNSPSATSTASADAKYPVVKFAAVLHVQYAMTDEYRPEAVWKKGGVMLTEVVPGEYAIIVIGGSYNVTVDRCIMTANMEICPDIRRLEIRWSLSPRNAQMKAWTYLRFAVMTDMTKFSREVFAAFDVISVRRKLIDDRIWDIAYEDPSNFTMYCREYLGQDYFDELEDSDDDSVGASEMDGFDADGKTKVMQSPWNVIFSVNGVQGLASGSRATGEYAFARAHLSLLVHTDGAVLSEDSADVLILNFGQFWYKARSMRLVSSDPPFLPELAELTVPQINTVISYRVERTGLLLFFPSVASLDRFEEVCDRNLHAHHPRGTPPTLQELANLNIITVPRVIDDFLANDAHQETGILPAVPGLKVLGGQRVPYVNGDERAAQLVEAEGHAHVLAHSDSDGISVQSGNAVDDEERVGQLVDDDANQQASGAQSESDDSSNSEPGEYSDDDSEVLDEMAEALADEDAQREWDMLEYL</sequence>
<dbReference type="EMBL" id="ML211794">
    <property type="protein sequence ID" value="TFK80346.1"/>
    <property type="molecule type" value="Genomic_DNA"/>
</dbReference>
<organism evidence="2 3">
    <name type="scientific">Polyporus arcularius HHB13444</name>
    <dbReference type="NCBI Taxonomy" id="1314778"/>
    <lineage>
        <taxon>Eukaryota</taxon>
        <taxon>Fungi</taxon>
        <taxon>Dikarya</taxon>
        <taxon>Basidiomycota</taxon>
        <taxon>Agaricomycotina</taxon>
        <taxon>Agaricomycetes</taxon>
        <taxon>Polyporales</taxon>
        <taxon>Polyporaceae</taxon>
        <taxon>Polyporus</taxon>
    </lineage>
</organism>